<keyword evidence="5" id="KW-1185">Reference proteome</keyword>
<feature type="region of interest" description="Disordered" evidence="2">
    <location>
        <begin position="646"/>
        <end position="677"/>
    </location>
</feature>
<keyword evidence="1" id="KW-0175">Coiled coil</keyword>
<feature type="compositionally biased region" description="Basic and acidic residues" evidence="2">
    <location>
        <begin position="816"/>
        <end position="827"/>
    </location>
</feature>
<feature type="region of interest" description="Disordered" evidence="2">
    <location>
        <begin position="723"/>
        <end position="827"/>
    </location>
</feature>
<dbReference type="GeneTree" id="ENSGT00940000155128"/>
<feature type="compositionally biased region" description="Polar residues" evidence="2">
    <location>
        <begin position="730"/>
        <end position="765"/>
    </location>
</feature>
<dbReference type="Gene3D" id="1.20.58.2220">
    <property type="entry name" value="Formin, FH2 domain"/>
    <property type="match status" value="1"/>
</dbReference>
<name>A0A9J8AW92_CYPCA</name>
<protein>
    <submittedName>
        <fullName evidence="4">FH2 domain containing 5</fullName>
    </submittedName>
</protein>
<sequence length="827" mass="91057">MALRNSLSASAAVNHLLTPPTSPSTMSSISLANESQSFEEGVGAVVSCPSLPDHAPSGTLPLAPPLPPPLPEGNLVEKKRRVRSFYWKPIPEDRVKQQDGPNLWSLGQSSRDPLHIDIRAIEELFGHEDTPSATTTSATTSTTTSATIGRRRASVKDLRPQITILGSRRSLNISIFLKHFKKTSESLLDDILLGNTGVFSVESLRELLKLLPEEDEVKNLKMFSGNPKDLAAPDAFIHQLVRLPRYEVRLEALLLKEEFFPSYTVMKQDMTVILRAIKELLSCEELHNVLHLVLQAGNIMNAGGSAGNAVGFKLSSLPLLADTKANKPGINLLHFVALEAQKKDLLMFPEKLQHVQQAARVCVDSIHDEFDALTRRVHQLQQNINTDDELLLQLQSFLQSAAGALEDLRISIDEVQREGDALIDYFCEDRDVFKLDECFRIFQNFCSKFKKAVQENKERGMWEESRRKRLKESEDKQYSWAGHEGVGGVSSLQSNSEVDVAAVLKREGLMKLLETSPQSLHCSPQQKSVTLDPCESDTLILPPIHSLSITNVTEEPEIQNKAHSIQESQNNDLQTQSQETLGNKEVTPNTTFDPSQISLVVKPEVINDKSEGKTKDNVQPIKELLKTTAGVKQTISKRTLSSKNRAFLSAKSPSSSTKAPSSSSSSSPKCVSSSETASLRKLVPLRQPSSSVRIQVRPGGSILNVAKKTPAVRPEEKMCRATLRALDRPSPQTSARNSTIKPPSFARNTVASTTRHTTAPGNQSKAPPLTRAASLRLSQVLKPEQTPAESVRPSPLTGHLRKSSSTASQSSVFTRGSRDKNVKPTWR</sequence>
<organism evidence="4 5">
    <name type="scientific">Cyprinus carpio carpio</name>
    <dbReference type="NCBI Taxonomy" id="630221"/>
    <lineage>
        <taxon>Eukaryota</taxon>
        <taxon>Metazoa</taxon>
        <taxon>Chordata</taxon>
        <taxon>Craniata</taxon>
        <taxon>Vertebrata</taxon>
        <taxon>Euteleostomi</taxon>
        <taxon>Actinopterygii</taxon>
        <taxon>Neopterygii</taxon>
        <taxon>Teleostei</taxon>
        <taxon>Ostariophysi</taxon>
        <taxon>Cypriniformes</taxon>
        <taxon>Cyprinidae</taxon>
        <taxon>Cyprininae</taxon>
        <taxon>Cyprinus</taxon>
    </lineage>
</organism>
<dbReference type="InterPro" id="IPR042201">
    <property type="entry name" value="FH2_Formin_sf"/>
</dbReference>
<reference evidence="4" key="1">
    <citation type="submission" date="2025-08" db="UniProtKB">
        <authorList>
            <consortium name="Ensembl"/>
        </authorList>
    </citation>
    <scope>IDENTIFICATION</scope>
</reference>
<dbReference type="Proteomes" id="UP001108240">
    <property type="component" value="Unplaced"/>
</dbReference>
<feature type="compositionally biased region" description="Low complexity" evidence="2">
    <location>
        <begin position="649"/>
        <end position="674"/>
    </location>
</feature>
<proteinExistence type="predicted"/>
<feature type="compositionally biased region" description="Low complexity" evidence="2">
    <location>
        <begin position="132"/>
        <end position="147"/>
    </location>
</feature>
<feature type="domain" description="FH2" evidence="3">
    <location>
        <begin position="72"/>
        <end position="475"/>
    </location>
</feature>
<evidence type="ECO:0000313" key="4">
    <source>
        <dbReference type="Ensembl" id="ENSCCRP00000148753.1"/>
    </source>
</evidence>
<evidence type="ECO:0000259" key="3">
    <source>
        <dbReference type="PROSITE" id="PS51444"/>
    </source>
</evidence>
<accession>A0A9J8AW92</accession>
<evidence type="ECO:0000256" key="1">
    <source>
        <dbReference type="SAM" id="Coils"/>
    </source>
</evidence>
<dbReference type="SUPFAM" id="SSF101447">
    <property type="entry name" value="Formin homology 2 domain (FH2 domain)"/>
    <property type="match status" value="1"/>
</dbReference>
<feature type="region of interest" description="Disordered" evidence="2">
    <location>
        <begin position="564"/>
        <end position="594"/>
    </location>
</feature>
<dbReference type="PANTHER" id="PTHR46345:SF11">
    <property type="entry name" value="FORMIN-J-LIKE"/>
    <property type="match status" value="1"/>
</dbReference>
<evidence type="ECO:0000313" key="5">
    <source>
        <dbReference type="Proteomes" id="UP001108240"/>
    </source>
</evidence>
<dbReference type="InterPro" id="IPR015425">
    <property type="entry name" value="FH2_Formin"/>
</dbReference>
<dbReference type="AlphaFoldDB" id="A0A9J8AW92"/>
<dbReference type="Pfam" id="PF02181">
    <property type="entry name" value="FH2"/>
    <property type="match status" value="1"/>
</dbReference>
<dbReference type="Ensembl" id="ENSCCRT00000189500.1">
    <property type="protein sequence ID" value="ENSCCRP00000148753.1"/>
    <property type="gene ID" value="ENSCCRG00000053142.1"/>
</dbReference>
<dbReference type="PROSITE" id="PS51444">
    <property type="entry name" value="FH2"/>
    <property type="match status" value="1"/>
</dbReference>
<feature type="region of interest" description="Disordered" evidence="2">
    <location>
        <begin position="128"/>
        <end position="152"/>
    </location>
</feature>
<dbReference type="OMA" id="FGHEDTP"/>
<dbReference type="SMART" id="SM00498">
    <property type="entry name" value="FH2"/>
    <property type="match status" value="1"/>
</dbReference>
<feature type="coiled-coil region" evidence="1">
    <location>
        <begin position="363"/>
        <end position="418"/>
    </location>
</feature>
<dbReference type="PANTHER" id="PTHR46345">
    <property type="entry name" value="INVERTED FORMIN-2"/>
    <property type="match status" value="1"/>
</dbReference>
<reference evidence="4" key="2">
    <citation type="submission" date="2025-09" db="UniProtKB">
        <authorList>
            <consortium name="Ensembl"/>
        </authorList>
    </citation>
    <scope>IDENTIFICATION</scope>
</reference>
<evidence type="ECO:0000256" key="2">
    <source>
        <dbReference type="SAM" id="MobiDB-lite"/>
    </source>
</evidence>